<comment type="caution">
    <text evidence="1">The sequence shown here is derived from an EMBL/GenBank/DDBJ whole genome shotgun (WGS) entry which is preliminary data.</text>
</comment>
<dbReference type="EMBL" id="BOSE01000001">
    <property type="protein sequence ID" value="GIP14378.1"/>
    <property type="molecule type" value="Genomic_DNA"/>
</dbReference>
<reference evidence="1" key="1">
    <citation type="submission" date="2021-03" db="EMBL/GenBank/DDBJ databases">
        <title>Antimicrobial resistance genes in bacteria isolated from Japanese honey, and their potential for conferring macrolide and lincosamide resistance in the American foulbrood pathogen Paenibacillus larvae.</title>
        <authorList>
            <person name="Okamoto M."/>
            <person name="Kumagai M."/>
            <person name="Kanamori H."/>
            <person name="Takamatsu D."/>
        </authorList>
    </citation>
    <scope>NUCLEOTIDE SEQUENCE</scope>
    <source>
        <strain evidence="1">J40TS1</strain>
    </source>
</reference>
<dbReference type="Proteomes" id="UP000683139">
    <property type="component" value="Unassembled WGS sequence"/>
</dbReference>
<gene>
    <name evidence="1" type="ORF">J40TS1_00200</name>
</gene>
<evidence type="ECO:0000313" key="2">
    <source>
        <dbReference type="Proteomes" id="UP000683139"/>
    </source>
</evidence>
<evidence type="ECO:0000313" key="1">
    <source>
        <dbReference type="EMBL" id="GIP14378.1"/>
    </source>
</evidence>
<accession>A0A920CWL9</accession>
<keyword evidence="2" id="KW-1185">Reference proteome</keyword>
<dbReference type="AlphaFoldDB" id="A0A920CWL9"/>
<sequence>MSKDFEYERELRRFFQRVKSMSLKSFQEAMNVLHTRAYAAAERHYQEAMFICLTPKQREAVEVKVIEIRELWDGMATVTTDKTLGEMFKPKEDELDE</sequence>
<organism evidence="1 2">
    <name type="scientific">Paenibacillus montaniterrae</name>
    <dbReference type="NCBI Taxonomy" id="429341"/>
    <lineage>
        <taxon>Bacteria</taxon>
        <taxon>Bacillati</taxon>
        <taxon>Bacillota</taxon>
        <taxon>Bacilli</taxon>
        <taxon>Bacillales</taxon>
        <taxon>Paenibacillaceae</taxon>
        <taxon>Paenibacillus</taxon>
    </lineage>
</organism>
<name>A0A920CWL9_9BACL</name>
<protein>
    <submittedName>
        <fullName evidence="1">Uncharacterized protein</fullName>
    </submittedName>
</protein>
<proteinExistence type="predicted"/>